<organism evidence="2 3">
    <name type="scientific">Splendidivirga corallicola</name>
    <dbReference type="NCBI Taxonomy" id="3051826"/>
    <lineage>
        <taxon>Bacteria</taxon>
        <taxon>Pseudomonadati</taxon>
        <taxon>Bacteroidota</taxon>
        <taxon>Cytophagia</taxon>
        <taxon>Cytophagales</taxon>
        <taxon>Splendidivirgaceae</taxon>
        <taxon>Splendidivirga</taxon>
    </lineage>
</organism>
<accession>A0ABT8KGF7</accession>
<evidence type="ECO:0000313" key="2">
    <source>
        <dbReference type="EMBL" id="MDN5199786.1"/>
    </source>
</evidence>
<evidence type="ECO:0000256" key="1">
    <source>
        <dbReference type="SAM" id="MobiDB-lite"/>
    </source>
</evidence>
<dbReference type="RefSeq" id="WP_346749818.1">
    <property type="nucleotide sequence ID" value="NZ_JAUJEA010000001.1"/>
</dbReference>
<gene>
    <name evidence="2" type="ORF">QQ008_00390</name>
</gene>
<reference evidence="2" key="1">
    <citation type="submission" date="2023-06" db="EMBL/GenBank/DDBJ databases">
        <title>Genomic of Parafulvivirga corallium.</title>
        <authorList>
            <person name="Wang G."/>
        </authorList>
    </citation>
    <scope>NUCLEOTIDE SEQUENCE</scope>
    <source>
        <strain evidence="2">BMA10</strain>
    </source>
</reference>
<keyword evidence="3" id="KW-1185">Reference proteome</keyword>
<evidence type="ECO:0000313" key="3">
    <source>
        <dbReference type="Proteomes" id="UP001172082"/>
    </source>
</evidence>
<comment type="caution">
    <text evidence="2">The sequence shown here is derived from an EMBL/GenBank/DDBJ whole genome shotgun (WGS) entry which is preliminary data.</text>
</comment>
<sequence length="344" mass="38158">MRKLNYFLIAVSCCYFFSCDNEDEPQVQEMLDISDPNVVSESIVIPNATIVEGTPPASSTDPDAPSLNESEDPFGAVSGNSFYLNPDINAGEIAGVYFQIDGAENYFDIPVTNSTGRFDKSNTGSRLFQNARRTNNGGVEIEIPENLEPGTFCAEYCVYDADGLVSNVVEICIEIISFGGENSDFLTANSWTLVSAEHTYDGQTETQEIGEDFSETHTIHLPCGPDTVEEVSVTEIHRINYAYLTFSNNGAYSFEESSFEKFVDFDNSTCQDVIYIEETDVHDEVGVWTYDHATQTLTVVTEGEEDGVAYTDIFKLNAQKVNDQLVLRIEEDEGETSELIFDVK</sequence>
<dbReference type="Proteomes" id="UP001172082">
    <property type="component" value="Unassembled WGS sequence"/>
</dbReference>
<feature type="compositionally biased region" description="Low complexity" evidence="1">
    <location>
        <begin position="54"/>
        <end position="66"/>
    </location>
</feature>
<feature type="region of interest" description="Disordered" evidence="1">
    <location>
        <begin position="50"/>
        <end position="71"/>
    </location>
</feature>
<evidence type="ECO:0008006" key="4">
    <source>
        <dbReference type="Google" id="ProtNLM"/>
    </source>
</evidence>
<name>A0ABT8KGF7_9BACT</name>
<proteinExistence type="predicted"/>
<protein>
    <recommendedName>
        <fullName evidence="4">Lipocalin-like domain-containing protein</fullName>
    </recommendedName>
</protein>
<dbReference type="EMBL" id="JAUJEA010000001">
    <property type="protein sequence ID" value="MDN5199786.1"/>
    <property type="molecule type" value="Genomic_DNA"/>
</dbReference>